<dbReference type="AlphaFoldDB" id="A0A927GAE2"/>
<gene>
    <name evidence="1" type="ORF">IC229_33205</name>
</gene>
<accession>A0A927GAE2</accession>
<dbReference type="RefSeq" id="WP_190893013.1">
    <property type="nucleotide sequence ID" value="NZ_JACWZY010000059.1"/>
</dbReference>
<evidence type="ECO:0000313" key="2">
    <source>
        <dbReference type="Proteomes" id="UP000598820"/>
    </source>
</evidence>
<dbReference type="EMBL" id="JACWZY010000059">
    <property type="protein sequence ID" value="MBD2705517.1"/>
    <property type="molecule type" value="Genomic_DNA"/>
</dbReference>
<name>A0A927GAE2_9BACT</name>
<evidence type="ECO:0000313" key="1">
    <source>
        <dbReference type="EMBL" id="MBD2705517.1"/>
    </source>
</evidence>
<protein>
    <submittedName>
        <fullName evidence="1">Uncharacterized protein</fullName>
    </submittedName>
</protein>
<proteinExistence type="predicted"/>
<sequence>MYNVTDVTESLRGLVGFRPHYDQNLSDLESDVIESRSGLWLDKAHPLLTAQILTKAALLAPPKDENGNSMADEDPLSFLIRQTLDDSVAAVVSGVVTRKLLRGEAKRLLKITPLYDGEGSISDLIQPANRFVGLRISMQEREFALQITKLGLQFTGPVTNLPIYIISGESGEKVLADTVSTTYSGRMQWLSVNITLAGSTVYYIGYDEADLPSGVQAVRRSKSIGDINCGGCSPENNRLWGKWKPFYSISAVRQDNDGDPFDTIKEQNYGINLYISVGCDFSDILIEQQLNLAEAIRQQAVVKLLNELAYSPLITTVEQQVKQNAMYALETTERPKLEKLLDALDIDLSGLSSKCLPDTQDVGRVRRTTLWNR</sequence>
<organism evidence="1 2">
    <name type="scientific">Spirosoma profusum</name>
    <dbReference type="NCBI Taxonomy" id="2771354"/>
    <lineage>
        <taxon>Bacteria</taxon>
        <taxon>Pseudomonadati</taxon>
        <taxon>Bacteroidota</taxon>
        <taxon>Cytophagia</taxon>
        <taxon>Cytophagales</taxon>
        <taxon>Cytophagaceae</taxon>
        <taxon>Spirosoma</taxon>
    </lineage>
</organism>
<dbReference type="Proteomes" id="UP000598820">
    <property type="component" value="Unassembled WGS sequence"/>
</dbReference>
<reference evidence="1" key="1">
    <citation type="submission" date="2020-09" db="EMBL/GenBank/DDBJ databases">
        <authorList>
            <person name="Kim M.K."/>
        </authorList>
    </citation>
    <scope>NUCLEOTIDE SEQUENCE</scope>
    <source>
        <strain evidence="1">BT702</strain>
    </source>
</reference>
<keyword evidence="2" id="KW-1185">Reference proteome</keyword>
<comment type="caution">
    <text evidence="1">The sequence shown here is derived from an EMBL/GenBank/DDBJ whole genome shotgun (WGS) entry which is preliminary data.</text>
</comment>